<name>A0ABS7T8I8_9GAMM</name>
<sequence>MLTFHHCPQTRSSSVRWLLEELGVDYTVERVDLRAEGGVPDAYRAVQPHKKVPAIIHDGVTVTERSAITIYLCDAFPEAGLAPAIGDPRRGPYLSWLAYSDAVMDPNIAARFNKWQYDARTVSFGTFEDMLAHVERTLAAHDYVTGDTFTAADVQVGSLLNWTVRVFKLVPESPAIGAYLDRLQAREAFQRAQALDAA</sequence>
<dbReference type="SUPFAM" id="SSF52833">
    <property type="entry name" value="Thioredoxin-like"/>
    <property type="match status" value="1"/>
</dbReference>
<dbReference type="PROSITE" id="PS50405">
    <property type="entry name" value="GST_CTER"/>
    <property type="match status" value="1"/>
</dbReference>
<dbReference type="SFLD" id="SFLDG01150">
    <property type="entry name" value="Main.1:_Beta-like"/>
    <property type="match status" value="1"/>
</dbReference>
<dbReference type="InterPro" id="IPR004045">
    <property type="entry name" value="Glutathione_S-Trfase_N"/>
</dbReference>
<evidence type="ECO:0000313" key="3">
    <source>
        <dbReference type="EMBL" id="MBZ4040192.1"/>
    </source>
</evidence>
<dbReference type="SFLD" id="SFLDS00019">
    <property type="entry name" value="Glutathione_Transferase_(cytos"/>
    <property type="match status" value="1"/>
</dbReference>
<dbReference type="Proteomes" id="UP001430954">
    <property type="component" value="Unassembled WGS sequence"/>
</dbReference>
<dbReference type="PROSITE" id="PS50404">
    <property type="entry name" value="GST_NTER"/>
    <property type="match status" value="1"/>
</dbReference>
<dbReference type="InterPro" id="IPR036249">
    <property type="entry name" value="Thioredoxin-like_sf"/>
</dbReference>
<protein>
    <submittedName>
        <fullName evidence="3">Glutathione S-transferase family protein</fullName>
    </submittedName>
</protein>
<dbReference type="CDD" id="cd03046">
    <property type="entry name" value="GST_N_GTT1_like"/>
    <property type="match status" value="1"/>
</dbReference>
<dbReference type="SUPFAM" id="SSF47616">
    <property type="entry name" value="GST C-terminal domain-like"/>
    <property type="match status" value="1"/>
</dbReference>
<dbReference type="InterPro" id="IPR010987">
    <property type="entry name" value="Glutathione-S-Trfase_C-like"/>
</dbReference>
<evidence type="ECO:0000259" key="2">
    <source>
        <dbReference type="PROSITE" id="PS50405"/>
    </source>
</evidence>
<dbReference type="RefSeq" id="WP_223676644.1">
    <property type="nucleotide sequence ID" value="NZ_JAINZW010000005.1"/>
</dbReference>
<dbReference type="Gene3D" id="3.40.30.10">
    <property type="entry name" value="Glutaredoxin"/>
    <property type="match status" value="1"/>
</dbReference>
<dbReference type="Pfam" id="PF13410">
    <property type="entry name" value="GST_C_2"/>
    <property type="match status" value="1"/>
</dbReference>
<dbReference type="PANTHER" id="PTHR44051:SF21">
    <property type="entry name" value="GLUTATHIONE S-TRANSFERASE FAMILY PROTEIN"/>
    <property type="match status" value="1"/>
</dbReference>
<dbReference type="EMBL" id="JAINZW010000005">
    <property type="protein sequence ID" value="MBZ4040192.1"/>
    <property type="molecule type" value="Genomic_DNA"/>
</dbReference>
<reference evidence="3 4" key="1">
    <citation type="submission" date="2021-09" db="EMBL/GenBank/DDBJ databases">
        <title>Lysobacter sp. 13A isolated from the river sediment.</title>
        <authorList>
            <person name="Liu H."/>
            <person name="Li S."/>
            <person name="Mao S."/>
        </authorList>
    </citation>
    <scope>NUCLEOTIDE SEQUENCE [LARGE SCALE GENOMIC DNA]</scope>
    <source>
        <strain evidence="3 4">13A</strain>
    </source>
</reference>
<accession>A0ABS7T8I8</accession>
<proteinExistence type="predicted"/>
<dbReference type="InterPro" id="IPR040079">
    <property type="entry name" value="Glutathione_S-Trfase"/>
</dbReference>
<dbReference type="InterPro" id="IPR036282">
    <property type="entry name" value="Glutathione-S-Trfase_C_sf"/>
</dbReference>
<dbReference type="Pfam" id="PF02798">
    <property type="entry name" value="GST_N"/>
    <property type="match status" value="1"/>
</dbReference>
<comment type="caution">
    <text evidence="3">The sequence shown here is derived from an EMBL/GenBank/DDBJ whole genome shotgun (WGS) entry which is preliminary data.</text>
</comment>
<keyword evidence="4" id="KW-1185">Reference proteome</keyword>
<dbReference type="CDD" id="cd03207">
    <property type="entry name" value="GST_C_8"/>
    <property type="match status" value="1"/>
</dbReference>
<dbReference type="PANTHER" id="PTHR44051">
    <property type="entry name" value="GLUTATHIONE S-TRANSFERASE-RELATED"/>
    <property type="match status" value="1"/>
</dbReference>
<gene>
    <name evidence="3" type="ORF">K6753_11690</name>
</gene>
<dbReference type="Gene3D" id="1.20.1050.10">
    <property type="match status" value="1"/>
</dbReference>
<feature type="domain" description="GST N-terminal" evidence="1">
    <location>
        <begin position="1"/>
        <end position="80"/>
    </location>
</feature>
<evidence type="ECO:0000259" key="1">
    <source>
        <dbReference type="PROSITE" id="PS50404"/>
    </source>
</evidence>
<evidence type="ECO:0000313" key="4">
    <source>
        <dbReference type="Proteomes" id="UP001430954"/>
    </source>
</evidence>
<dbReference type="SFLD" id="SFLDG00358">
    <property type="entry name" value="Main_(cytGST)"/>
    <property type="match status" value="1"/>
</dbReference>
<organism evidence="3 4">
    <name type="scientific">Novilysobacter selenitireducens</name>
    <dbReference type="NCBI Taxonomy" id="2872639"/>
    <lineage>
        <taxon>Bacteria</taxon>
        <taxon>Pseudomonadati</taxon>
        <taxon>Pseudomonadota</taxon>
        <taxon>Gammaproteobacteria</taxon>
        <taxon>Lysobacterales</taxon>
        <taxon>Lysobacteraceae</taxon>
        <taxon>Novilysobacter</taxon>
    </lineage>
</organism>
<feature type="domain" description="GST C-terminal" evidence="2">
    <location>
        <begin position="86"/>
        <end position="198"/>
    </location>
</feature>